<feature type="region of interest" description="Disordered" evidence="1">
    <location>
        <begin position="1"/>
        <end position="94"/>
    </location>
</feature>
<feature type="compositionally biased region" description="Basic residues" evidence="1">
    <location>
        <begin position="20"/>
        <end position="32"/>
    </location>
</feature>
<dbReference type="Proteomes" id="UP000823775">
    <property type="component" value="Unassembled WGS sequence"/>
</dbReference>
<evidence type="ECO:0000313" key="2">
    <source>
        <dbReference type="EMBL" id="MCE3217007.1"/>
    </source>
</evidence>
<gene>
    <name evidence="2" type="ORF">HAX54_010006</name>
</gene>
<name>A0ABS8WVM4_DATST</name>
<protein>
    <submittedName>
        <fullName evidence="2">Uncharacterized protein</fullName>
    </submittedName>
</protein>
<evidence type="ECO:0000256" key="1">
    <source>
        <dbReference type="SAM" id="MobiDB-lite"/>
    </source>
</evidence>
<dbReference type="EMBL" id="JACEIK010015459">
    <property type="protein sequence ID" value="MCE3217007.1"/>
    <property type="molecule type" value="Genomic_DNA"/>
</dbReference>
<evidence type="ECO:0000313" key="3">
    <source>
        <dbReference type="Proteomes" id="UP000823775"/>
    </source>
</evidence>
<comment type="caution">
    <text evidence="2">The sequence shown here is derived from an EMBL/GenBank/DDBJ whole genome shotgun (WGS) entry which is preliminary data.</text>
</comment>
<feature type="non-terminal residue" evidence="2">
    <location>
        <position position="1"/>
    </location>
</feature>
<sequence>IDAEDTSQTIEESLVVGKESRRRKKVKPKGKKVAMAEETIEGPGAAYQGSKEKTVMPQSSKAQKETDLALMKAEQASQGTGGEPGAVLELQNENAQLKAESTTLKKLLEDLTQQMLHDQRAAN</sequence>
<organism evidence="2 3">
    <name type="scientific">Datura stramonium</name>
    <name type="common">Jimsonweed</name>
    <name type="synonym">Common thornapple</name>
    <dbReference type="NCBI Taxonomy" id="4076"/>
    <lineage>
        <taxon>Eukaryota</taxon>
        <taxon>Viridiplantae</taxon>
        <taxon>Streptophyta</taxon>
        <taxon>Embryophyta</taxon>
        <taxon>Tracheophyta</taxon>
        <taxon>Spermatophyta</taxon>
        <taxon>Magnoliopsida</taxon>
        <taxon>eudicotyledons</taxon>
        <taxon>Gunneridae</taxon>
        <taxon>Pentapetalae</taxon>
        <taxon>asterids</taxon>
        <taxon>lamiids</taxon>
        <taxon>Solanales</taxon>
        <taxon>Solanaceae</taxon>
        <taxon>Solanoideae</taxon>
        <taxon>Datureae</taxon>
        <taxon>Datura</taxon>
    </lineage>
</organism>
<accession>A0ABS8WVM4</accession>
<reference evidence="2 3" key="1">
    <citation type="journal article" date="2021" name="BMC Genomics">
        <title>Datura genome reveals duplications of psychoactive alkaloid biosynthetic genes and high mutation rate following tissue culture.</title>
        <authorList>
            <person name="Rajewski A."/>
            <person name="Carter-House D."/>
            <person name="Stajich J."/>
            <person name="Litt A."/>
        </authorList>
    </citation>
    <scope>NUCLEOTIDE SEQUENCE [LARGE SCALE GENOMIC DNA]</scope>
    <source>
        <strain evidence="2">AR-01</strain>
    </source>
</reference>
<keyword evidence="3" id="KW-1185">Reference proteome</keyword>
<feature type="compositionally biased region" description="Polar residues" evidence="1">
    <location>
        <begin position="1"/>
        <end position="11"/>
    </location>
</feature>
<proteinExistence type="predicted"/>